<reference evidence="2 3" key="1">
    <citation type="journal article" date="2011" name="J. Genet. Genomics">
        <title>Unraveling the Acidithiobacillus caldus complete genome and its central metabolisms for carbon assimilation.</title>
        <authorList>
            <person name="You X.Y."/>
            <person name="Guo X."/>
            <person name="Zheng H.J."/>
            <person name="Zhang M.J."/>
            <person name="Liu L.J."/>
            <person name="Zhu Y.Q."/>
            <person name="Zhu B."/>
            <person name="Wang S.Y."/>
            <person name="Zhao G.P."/>
            <person name="Poetsch A."/>
            <person name="Jiang C.Y."/>
            <person name="Liu S.J."/>
        </authorList>
    </citation>
    <scope>NUCLEOTIDE SEQUENCE [LARGE SCALE GENOMIC DNA]</scope>
    <source>
        <strain evidence="2 3">SM-1</strain>
        <plasmid evidence="3">Plasmid megaplasmid</plasmid>
    </source>
</reference>
<proteinExistence type="predicted"/>
<gene>
    <name evidence="2" type="ordered locus">Atc_m106</name>
</gene>
<name>F9ZUS3_ACICS</name>
<evidence type="ECO:0000256" key="1">
    <source>
        <dbReference type="SAM" id="MobiDB-lite"/>
    </source>
</evidence>
<dbReference type="EMBL" id="CP002574">
    <property type="protein sequence ID" value="AEK59637.1"/>
    <property type="molecule type" value="Genomic_DNA"/>
</dbReference>
<keyword evidence="3" id="KW-1185">Reference proteome</keyword>
<feature type="region of interest" description="Disordered" evidence="1">
    <location>
        <begin position="35"/>
        <end position="58"/>
    </location>
</feature>
<dbReference type="Proteomes" id="UP000006135">
    <property type="component" value="Plasmid megaplasmid"/>
</dbReference>
<evidence type="ECO:0000313" key="3">
    <source>
        <dbReference type="Proteomes" id="UP000006135"/>
    </source>
</evidence>
<protein>
    <submittedName>
        <fullName evidence="2">Uncharacterized protein</fullName>
    </submittedName>
</protein>
<sequence>MQVTDKAYKEHKVFAELDRYAKFYKQCVFHVKSATDSTANRPPVPPQTGHPFHGNPAT</sequence>
<organism evidence="2 3">
    <name type="scientific">Acidithiobacillus caldus (strain SM-1)</name>
    <dbReference type="NCBI Taxonomy" id="990288"/>
    <lineage>
        <taxon>Bacteria</taxon>
        <taxon>Pseudomonadati</taxon>
        <taxon>Pseudomonadota</taxon>
        <taxon>Acidithiobacillia</taxon>
        <taxon>Acidithiobacillales</taxon>
        <taxon>Acidithiobacillaceae</taxon>
        <taxon>Acidithiobacillus</taxon>
    </lineage>
</organism>
<dbReference type="AlphaFoldDB" id="F9ZUS3"/>
<keyword evidence="2" id="KW-0614">Plasmid</keyword>
<dbReference type="HOGENOM" id="CLU_2968765_0_0_6"/>
<geneLocation type="plasmid" evidence="2 3">
    <name>megaplasmid</name>
</geneLocation>
<evidence type="ECO:0000313" key="2">
    <source>
        <dbReference type="EMBL" id="AEK59637.1"/>
    </source>
</evidence>
<accession>F9ZUS3</accession>
<dbReference type="KEGG" id="acu:Atc_m106"/>